<dbReference type="Proteomes" id="UP000722485">
    <property type="component" value="Unassembled WGS sequence"/>
</dbReference>
<dbReference type="OrthoDB" id="338650at2759"/>
<comment type="caution">
    <text evidence="5">The sequence shown here is derived from an EMBL/GenBank/DDBJ whole genome shotgun (WGS) entry which is preliminary data.</text>
</comment>
<evidence type="ECO:0000256" key="4">
    <source>
        <dbReference type="RuleBase" id="RU363090"/>
    </source>
</evidence>
<evidence type="ECO:0000256" key="1">
    <source>
        <dbReference type="ARBA" id="ARBA00007374"/>
    </source>
</evidence>
<evidence type="ECO:0000313" key="5">
    <source>
        <dbReference type="EMBL" id="KAF7554528.1"/>
    </source>
</evidence>
<dbReference type="InterPro" id="IPR038286">
    <property type="entry name" value="IPK_sf"/>
</dbReference>
<evidence type="ECO:0000313" key="6">
    <source>
        <dbReference type="Proteomes" id="UP000722485"/>
    </source>
</evidence>
<dbReference type="GO" id="GO:0032958">
    <property type="term" value="P:inositol phosphate biosynthetic process"/>
    <property type="evidence" value="ECO:0007669"/>
    <property type="project" value="InterPro"/>
</dbReference>
<dbReference type="GO" id="GO:0005634">
    <property type="term" value="C:nucleus"/>
    <property type="evidence" value="ECO:0007669"/>
    <property type="project" value="TreeGrafter"/>
</dbReference>
<comment type="similarity">
    <text evidence="1 4">Belongs to the inositol phosphokinase (IPK) family.</text>
</comment>
<dbReference type="PANTHER" id="PTHR12400">
    <property type="entry name" value="INOSITOL POLYPHOSPHATE KINASE"/>
    <property type="match status" value="1"/>
</dbReference>
<dbReference type="GO" id="GO:0046854">
    <property type="term" value="P:phosphatidylinositol phosphate biosynthetic process"/>
    <property type="evidence" value="ECO:0007669"/>
    <property type="project" value="TreeGrafter"/>
</dbReference>
<name>A0A9P5HJ05_9HYPO</name>
<accession>A0A9P5HJ05</accession>
<dbReference type="InterPro" id="IPR005522">
    <property type="entry name" value="IPK"/>
</dbReference>
<dbReference type="GO" id="GO:0008440">
    <property type="term" value="F:inositol-1,4,5-trisphosphate 3-kinase activity"/>
    <property type="evidence" value="ECO:0007669"/>
    <property type="project" value="TreeGrafter"/>
</dbReference>
<dbReference type="GO" id="GO:0005737">
    <property type="term" value="C:cytoplasm"/>
    <property type="evidence" value="ECO:0007669"/>
    <property type="project" value="TreeGrafter"/>
</dbReference>
<evidence type="ECO:0000256" key="2">
    <source>
        <dbReference type="ARBA" id="ARBA00022679"/>
    </source>
</evidence>
<keyword evidence="2 4" id="KW-0808">Transferase</keyword>
<organism evidence="5 6">
    <name type="scientific">Cylindrodendrum hubeiense</name>
    <dbReference type="NCBI Taxonomy" id="595255"/>
    <lineage>
        <taxon>Eukaryota</taxon>
        <taxon>Fungi</taxon>
        <taxon>Dikarya</taxon>
        <taxon>Ascomycota</taxon>
        <taxon>Pezizomycotina</taxon>
        <taxon>Sordariomycetes</taxon>
        <taxon>Hypocreomycetidae</taxon>
        <taxon>Hypocreales</taxon>
        <taxon>Nectriaceae</taxon>
        <taxon>Cylindrodendrum</taxon>
    </lineage>
</organism>
<dbReference type="Gene3D" id="3.30.470.160">
    <property type="entry name" value="Inositol polyphosphate kinase"/>
    <property type="match status" value="1"/>
</dbReference>
<keyword evidence="3 4" id="KW-0418">Kinase</keyword>
<dbReference type="EMBL" id="JAANBB010000031">
    <property type="protein sequence ID" value="KAF7554528.1"/>
    <property type="molecule type" value="Genomic_DNA"/>
</dbReference>
<dbReference type="GO" id="GO:0000824">
    <property type="term" value="F:inositol-1,4,5,6-tetrakisphosphate 3-kinase activity"/>
    <property type="evidence" value="ECO:0007669"/>
    <property type="project" value="TreeGrafter"/>
</dbReference>
<dbReference type="AlphaFoldDB" id="A0A9P5HJ05"/>
<dbReference type="EC" id="2.7.-.-" evidence="4"/>
<dbReference type="PANTHER" id="PTHR12400:SF103">
    <property type="entry name" value="INOSITOL POLYPHOSPHATE MULTIKINASE"/>
    <property type="match status" value="1"/>
</dbReference>
<reference evidence="5" key="1">
    <citation type="submission" date="2020-03" db="EMBL/GenBank/DDBJ databases">
        <title>Draft Genome Sequence of Cylindrodendrum hubeiense.</title>
        <authorList>
            <person name="Buettner E."/>
            <person name="Kellner H."/>
        </authorList>
    </citation>
    <scope>NUCLEOTIDE SEQUENCE</scope>
    <source>
        <strain evidence="5">IHI 201604</strain>
    </source>
</reference>
<keyword evidence="6" id="KW-1185">Reference proteome</keyword>
<sequence length="409" mass="45066">MMPVTKEIPHRDDLRDYNYAVAGQPCAFLRRGAPHQASQCSTPSRRVDFRMLTSDSAGTMCSANGEMFIKPCTQSEIDFYQSANRRHPDFADLMPLFMGDLSLTDAADTRIDEAVAGVISQAGDIQSTKDEIAATVAQHVAAAAPAACKDGVTWVPSKDNKIKTDKAVVLENATFGFTNPNILDVKLGVRLWADDAPLQKKQRFDKISSETTHGSLGFRIAGMRVFRGSEDPLELDEDEYKIYDKDYGRVTVNKDNVVDEFSKFVFNKAAGIDKELGKAVCEAFARDLRRVEDILSRHESRMYSSSLLFIFEGDGEALRNAIEDNNALIDSEAGIGQAARTTKRVDSGIALDEDEEVDTDSDIESSLPQIYALKLIDFAHAAWTPGLGPDENSLTGVRSLARIFEEMAQ</sequence>
<gene>
    <name evidence="5" type="ORF">G7Z17_g2844</name>
</gene>
<proteinExistence type="inferred from homology"/>
<evidence type="ECO:0000256" key="3">
    <source>
        <dbReference type="ARBA" id="ARBA00022777"/>
    </source>
</evidence>
<protein>
    <recommendedName>
        <fullName evidence="4">Kinase</fullName>
        <ecNumber evidence="4">2.7.-.-</ecNumber>
    </recommendedName>
</protein>
<dbReference type="Pfam" id="PF03770">
    <property type="entry name" value="IPK"/>
    <property type="match status" value="1"/>
</dbReference>
<dbReference type="SUPFAM" id="SSF56104">
    <property type="entry name" value="SAICAR synthase-like"/>
    <property type="match status" value="1"/>
</dbReference>